<feature type="compositionally biased region" description="Pro residues" evidence="4">
    <location>
        <begin position="512"/>
        <end position="524"/>
    </location>
</feature>
<dbReference type="OrthoDB" id="269227at2759"/>
<evidence type="ECO:0000256" key="4">
    <source>
        <dbReference type="SAM" id="MobiDB-lite"/>
    </source>
</evidence>
<feature type="region of interest" description="Disordered" evidence="4">
    <location>
        <begin position="494"/>
        <end position="565"/>
    </location>
</feature>
<organism evidence="6 7">
    <name type="scientific">Actinidia rufa</name>
    <dbReference type="NCBI Taxonomy" id="165716"/>
    <lineage>
        <taxon>Eukaryota</taxon>
        <taxon>Viridiplantae</taxon>
        <taxon>Streptophyta</taxon>
        <taxon>Embryophyta</taxon>
        <taxon>Tracheophyta</taxon>
        <taxon>Spermatophyta</taxon>
        <taxon>Magnoliopsida</taxon>
        <taxon>eudicotyledons</taxon>
        <taxon>Gunneridae</taxon>
        <taxon>Pentapetalae</taxon>
        <taxon>asterids</taxon>
        <taxon>Ericales</taxon>
        <taxon>Actinidiaceae</taxon>
        <taxon>Actinidia</taxon>
    </lineage>
</organism>
<dbReference type="GO" id="GO:0050660">
    <property type="term" value="F:flavin adenine dinucleotide binding"/>
    <property type="evidence" value="ECO:0007669"/>
    <property type="project" value="InterPro"/>
</dbReference>
<keyword evidence="7" id="KW-1185">Reference proteome</keyword>
<dbReference type="InterPro" id="IPR036188">
    <property type="entry name" value="FAD/NAD-bd_sf"/>
</dbReference>
<evidence type="ECO:0000259" key="5">
    <source>
        <dbReference type="PROSITE" id="PS00624"/>
    </source>
</evidence>
<proteinExistence type="predicted"/>
<dbReference type="PANTHER" id="PTHR45968">
    <property type="entry name" value="OSJNBA0019K04.7 PROTEIN"/>
    <property type="match status" value="1"/>
</dbReference>
<dbReference type="Pfam" id="PF00732">
    <property type="entry name" value="GMC_oxred_N"/>
    <property type="match status" value="1"/>
</dbReference>
<reference evidence="6 7" key="1">
    <citation type="submission" date="2019-07" db="EMBL/GenBank/DDBJ databases">
        <title>De Novo Assembly of kiwifruit Actinidia rufa.</title>
        <authorList>
            <person name="Sugita-Konishi S."/>
            <person name="Sato K."/>
            <person name="Mori E."/>
            <person name="Abe Y."/>
            <person name="Kisaki G."/>
            <person name="Hamano K."/>
            <person name="Suezawa K."/>
            <person name="Otani M."/>
            <person name="Fukuda T."/>
            <person name="Manabe T."/>
            <person name="Gomi K."/>
            <person name="Tabuchi M."/>
            <person name="Akimitsu K."/>
            <person name="Kataoka I."/>
        </authorList>
    </citation>
    <scope>NUCLEOTIDE SEQUENCE [LARGE SCALE GENOMIC DNA]</scope>
    <source>
        <strain evidence="7">cv. Fuchu</strain>
    </source>
</reference>
<feature type="region of interest" description="Disordered" evidence="4">
    <location>
        <begin position="440"/>
        <end position="459"/>
    </location>
</feature>
<dbReference type="Gene3D" id="3.30.410.40">
    <property type="match status" value="1"/>
</dbReference>
<keyword evidence="3" id="KW-0274">FAD</keyword>
<feature type="compositionally biased region" description="Polar residues" evidence="4">
    <location>
        <begin position="92"/>
        <end position="107"/>
    </location>
</feature>
<dbReference type="PROSITE" id="PS00624">
    <property type="entry name" value="GMC_OXRED_2"/>
    <property type="match status" value="1"/>
</dbReference>
<evidence type="ECO:0000313" key="7">
    <source>
        <dbReference type="Proteomes" id="UP000585474"/>
    </source>
</evidence>
<protein>
    <submittedName>
        <fullName evidence="6">Glucose-methanol-choline (GMC) oxidoreductase family protein</fullName>
    </submittedName>
</protein>
<name>A0A7J0FFP4_9ERIC</name>
<evidence type="ECO:0000256" key="1">
    <source>
        <dbReference type="ARBA" id="ARBA00001974"/>
    </source>
</evidence>
<accession>A0A7J0FFP4</accession>
<dbReference type="SUPFAM" id="SSF54373">
    <property type="entry name" value="FAD-linked reductases, C-terminal domain"/>
    <property type="match status" value="1"/>
</dbReference>
<feature type="region of interest" description="Disordered" evidence="4">
    <location>
        <begin position="57"/>
        <end position="110"/>
    </location>
</feature>
<evidence type="ECO:0000313" key="6">
    <source>
        <dbReference type="EMBL" id="GFY97276.1"/>
    </source>
</evidence>
<evidence type="ECO:0000256" key="3">
    <source>
        <dbReference type="ARBA" id="ARBA00022827"/>
    </source>
</evidence>
<dbReference type="PANTHER" id="PTHR45968:SF2">
    <property type="entry name" value="(R)-MANDELONITRILE LYASE-LIKE"/>
    <property type="match status" value="1"/>
</dbReference>
<sequence>MPLEDQYDYIIVSGGTAGCPLAAILSEYYHVLVECSGVPHDNPNLMTQEGFFNALNDLTPTPRRPAQPFTSEDGVPQRQRPGYSGAAAAQSMPASTTALTKNSTRGQRGQLCFQPKPKNWQLAIRDGLLEVGVDPYNGFSLDHSLGSKIGASTFDSSGNRHSAADLLSYAKSSNIKVVVHASVERVILGSSSRYVRSKHSGVGVVYRDETGRFHHAMVREKGEVILCAGAIGSPQLLLLSGIGPRPYLSSWGIPVVHHLPYVGQFLYDNPRNGISFVPPIPLEHSLIQVVGITDPGACLEATVNIVSFSSPARSVFLRTRLLRSILLLRPLWRRSLGLSLQVHSVWHRLTLGSTQFVQFNYFSNPGDLEKWVNGTWKIGDVLRSCSMEEFKYQEWLGGRDFRHVGPALPVDQSNDLLMGDFCRRGRCVLSGTTMVAACSPNPKSNSHQRSHHLQPPAQPWTATCAATRQPPASCAALAQPDSHQPSLLRSLCAAPAQPDSHSHQPSLLCSPPAQPPDSHQPPAQPYAIREPPTQPLPVQSSPSPVQPSPLHSPVQPRTAQSSPYP</sequence>
<gene>
    <name evidence="6" type="ORF">Acr_11g0015820</name>
</gene>
<dbReference type="Proteomes" id="UP000585474">
    <property type="component" value="Unassembled WGS sequence"/>
</dbReference>
<evidence type="ECO:0000256" key="2">
    <source>
        <dbReference type="ARBA" id="ARBA00022630"/>
    </source>
</evidence>
<dbReference type="GO" id="GO:0016614">
    <property type="term" value="F:oxidoreductase activity, acting on CH-OH group of donors"/>
    <property type="evidence" value="ECO:0007669"/>
    <property type="project" value="InterPro"/>
</dbReference>
<keyword evidence="2" id="KW-0285">Flavoprotein</keyword>
<dbReference type="InterPro" id="IPR000172">
    <property type="entry name" value="GMC_OxRdtase_N"/>
</dbReference>
<dbReference type="Gene3D" id="3.50.50.60">
    <property type="entry name" value="FAD/NAD(P)-binding domain"/>
    <property type="match status" value="1"/>
</dbReference>
<feature type="compositionally biased region" description="Low complexity" evidence="4">
    <location>
        <begin position="536"/>
        <end position="556"/>
    </location>
</feature>
<feature type="domain" description="Glucose-methanol-choline oxidoreductase N-terminal" evidence="5">
    <location>
        <begin position="229"/>
        <end position="243"/>
    </location>
</feature>
<dbReference type="InterPro" id="IPR051871">
    <property type="entry name" value="GMC_Oxidoreductase-Related"/>
</dbReference>
<dbReference type="SUPFAM" id="SSF51905">
    <property type="entry name" value="FAD/NAD(P)-binding domain"/>
    <property type="match status" value="1"/>
</dbReference>
<dbReference type="AlphaFoldDB" id="A0A7J0FFP4"/>
<dbReference type="EMBL" id="BJWL01000011">
    <property type="protein sequence ID" value="GFY97276.1"/>
    <property type="molecule type" value="Genomic_DNA"/>
</dbReference>
<comment type="caution">
    <text evidence="6">The sequence shown here is derived from an EMBL/GenBank/DDBJ whole genome shotgun (WGS) entry which is preliminary data.</text>
</comment>
<comment type="cofactor">
    <cofactor evidence="1">
        <name>FAD</name>
        <dbReference type="ChEBI" id="CHEBI:57692"/>
    </cofactor>
</comment>